<keyword evidence="1" id="KW-0732">Signal</keyword>
<protein>
    <recommendedName>
        <fullName evidence="4">Secreted protein</fullName>
    </recommendedName>
</protein>
<reference evidence="2" key="1">
    <citation type="submission" date="2021-12" db="EMBL/GenBank/DDBJ databases">
        <title>Comparative genomics, transcriptomics and evolutionary studies reveal genomic signatures of adaptation to plant cell wall in hemibiotrophic fungi.</title>
        <authorList>
            <consortium name="DOE Joint Genome Institute"/>
            <person name="Baroncelli R."/>
            <person name="Diaz J.F."/>
            <person name="Benocci T."/>
            <person name="Peng M."/>
            <person name="Battaglia E."/>
            <person name="Haridas S."/>
            <person name="Andreopoulos W."/>
            <person name="Labutti K."/>
            <person name="Pangilinan J."/>
            <person name="Floch G.L."/>
            <person name="Makela M.R."/>
            <person name="Henrissat B."/>
            <person name="Grigoriev I.V."/>
            <person name="Crouch J.A."/>
            <person name="De Vries R.P."/>
            <person name="Sukno S.A."/>
            <person name="Thon M.R."/>
        </authorList>
    </citation>
    <scope>NUCLEOTIDE SEQUENCE</scope>
    <source>
        <strain evidence="2">CBS 112980</strain>
    </source>
</reference>
<dbReference type="GeneID" id="85386092"/>
<sequence>MPAGALFPLVSLLSRLDVSTTAPRHWPGIQEQSTHALQCGADVRYGYGYLRSWGQPRRGKVTSSSSRPLFLNVSVGAQSVQCYIAASRHGRWSLVHSAKIRRSKRSTGIFPVLPARQRAVRIPAMRRRPPALRIAQRILPNVRKDWRLASRYPF</sequence>
<dbReference type="EMBL" id="JAHMHS010000004">
    <property type="protein sequence ID" value="KAK1730974.1"/>
    <property type="molecule type" value="Genomic_DNA"/>
</dbReference>
<proteinExistence type="predicted"/>
<feature type="signal peptide" evidence="1">
    <location>
        <begin position="1"/>
        <end position="21"/>
    </location>
</feature>
<keyword evidence="3" id="KW-1185">Reference proteome</keyword>
<name>A0AAD9D2N9_GLOAC</name>
<evidence type="ECO:0008006" key="4">
    <source>
        <dbReference type="Google" id="ProtNLM"/>
    </source>
</evidence>
<dbReference type="RefSeq" id="XP_060371029.1">
    <property type="nucleotide sequence ID" value="XM_060502193.1"/>
</dbReference>
<feature type="chain" id="PRO_5042252348" description="Secreted protein" evidence="1">
    <location>
        <begin position="22"/>
        <end position="154"/>
    </location>
</feature>
<organism evidence="2 3">
    <name type="scientific">Glomerella acutata</name>
    <name type="common">Colletotrichum acutatum</name>
    <dbReference type="NCBI Taxonomy" id="27357"/>
    <lineage>
        <taxon>Eukaryota</taxon>
        <taxon>Fungi</taxon>
        <taxon>Dikarya</taxon>
        <taxon>Ascomycota</taxon>
        <taxon>Pezizomycotina</taxon>
        <taxon>Sordariomycetes</taxon>
        <taxon>Hypocreomycetidae</taxon>
        <taxon>Glomerellales</taxon>
        <taxon>Glomerellaceae</taxon>
        <taxon>Colletotrichum</taxon>
        <taxon>Colletotrichum acutatum species complex</taxon>
    </lineage>
</organism>
<evidence type="ECO:0000313" key="2">
    <source>
        <dbReference type="EMBL" id="KAK1730974.1"/>
    </source>
</evidence>
<comment type="caution">
    <text evidence="2">The sequence shown here is derived from an EMBL/GenBank/DDBJ whole genome shotgun (WGS) entry which is preliminary data.</text>
</comment>
<dbReference type="Proteomes" id="UP001244207">
    <property type="component" value="Unassembled WGS sequence"/>
</dbReference>
<gene>
    <name evidence="2" type="ORF">BDZ83DRAFT_291529</name>
</gene>
<evidence type="ECO:0000313" key="3">
    <source>
        <dbReference type="Proteomes" id="UP001244207"/>
    </source>
</evidence>
<evidence type="ECO:0000256" key="1">
    <source>
        <dbReference type="SAM" id="SignalP"/>
    </source>
</evidence>
<dbReference type="AlphaFoldDB" id="A0AAD9D2N9"/>
<accession>A0AAD9D2N9</accession>